<evidence type="ECO:0000256" key="1">
    <source>
        <dbReference type="SAM" id="MobiDB-lite"/>
    </source>
</evidence>
<protein>
    <submittedName>
        <fullName evidence="2">Uncharacterized protein</fullName>
    </submittedName>
</protein>
<dbReference type="OMA" id="RRSAYPQ"/>
<dbReference type="EMBL" id="LT934113">
    <property type="protein sequence ID" value="VAH31891.1"/>
    <property type="molecule type" value="Genomic_DNA"/>
</dbReference>
<proteinExistence type="predicted"/>
<accession>A0A9R1NVU7</accession>
<evidence type="ECO:0000313" key="2">
    <source>
        <dbReference type="EMBL" id="VAH31891.1"/>
    </source>
</evidence>
<sequence>MATATNTRAPHRPRPVRRSAYPQVGPEMCSSSSRGRGGRRRGGGLVFEALEVVRGIMDARQLRVPIQAAASPPCAPPWSSAASTANCGDVCVCRFLKDTQADGGLEDVQVAGGLEDLQVAGVTICMYMFCDLSCLFEYNDWILNEGYLAQNNLYCFRESTSWHITCQRKARAVQKEPEPNVVEIFKDCHTSKMKGMSTPVQAAVPMSVTMFTFIHSCINVSFPLTWFKRDEGYSFGLDL</sequence>
<organism evidence="2 3">
    <name type="scientific">Triticum turgidum subsp. durum</name>
    <name type="common">Durum wheat</name>
    <name type="synonym">Triticum durum</name>
    <dbReference type="NCBI Taxonomy" id="4567"/>
    <lineage>
        <taxon>Eukaryota</taxon>
        <taxon>Viridiplantae</taxon>
        <taxon>Streptophyta</taxon>
        <taxon>Embryophyta</taxon>
        <taxon>Tracheophyta</taxon>
        <taxon>Spermatophyta</taxon>
        <taxon>Magnoliopsida</taxon>
        <taxon>Liliopsida</taxon>
        <taxon>Poales</taxon>
        <taxon>Poaceae</taxon>
        <taxon>BOP clade</taxon>
        <taxon>Pooideae</taxon>
        <taxon>Triticodae</taxon>
        <taxon>Triticeae</taxon>
        <taxon>Triticinae</taxon>
        <taxon>Triticum</taxon>
    </lineage>
</organism>
<dbReference type="Proteomes" id="UP000324705">
    <property type="component" value="Chromosome 2A"/>
</dbReference>
<reference evidence="2 3" key="1">
    <citation type="submission" date="2017-09" db="EMBL/GenBank/DDBJ databases">
        <authorList>
            <consortium name="International Durum Wheat Genome Sequencing Consortium (IDWGSC)"/>
            <person name="Milanesi L."/>
        </authorList>
    </citation>
    <scope>NUCLEOTIDE SEQUENCE [LARGE SCALE GENOMIC DNA]</scope>
    <source>
        <strain evidence="3">cv. Svevo</strain>
    </source>
</reference>
<keyword evidence="3" id="KW-1185">Reference proteome</keyword>
<feature type="region of interest" description="Disordered" evidence="1">
    <location>
        <begin position="1"/>
        <end position="40"/>
    </location>
</feature>
<evidence type="ECO:0000313" key="3">
    <source>
        <dbReference type="Proteomes" id="UP000324705"/>
    </source>
</evidence>
<name>A0A9R1NVU7_TRITD</name>
<gene>
    <name evidence="2" type="ORF">TRITD_2Av1G172670</name>
</gene>
<dbReference type="Gramene" id="TRITD2Av1G172670.1">
    <property type="protein sequence ID" value="TRITD2Av1G172670.1"/>
    <property type="gene ID" value="TRITD2Av1G172670"/>
</dbReference>
<dbReference type="AlphaFoldDB" id="A0A9R1NVU7"/>